<feature type="transmembrane region" description="Helical" evidence="1">
    <location>
        <begin position="161"/>
        <end position="185"/>
    </location>
</feature>
<evidence type="ECO:0000313" key="2">
    <source>
        <dbReference type="Proteomes" id="UP000492821"/>
    </source>
</evidence>
<proteinExistence type="predicted"/>
<organism evidence="2 3">
    <name type="scientific">Panagrellus redivivus</name>
    <name type="common">Microworm</name>
    <dbReference type="NCBI Taxonomy" id="6233"/>
    <lineage>
        <taxon>Eukaryota</taxon>
        <taxon>Metazoa</taxon>
        <taxon>Ecdysozoa</taxon>
        <taxon>Nematoda</taxon>
        <taxon>Chromadorea</taxon>
        <taxon>Rhabditida</taxon>
        <taxon>Tylenchina</taxon>
        <taxon>Panagrolaimomorpha</taxon>
        <taxon>Panagrolaimoidea</taxon>
        <taxon>Panagrolaimidae</taxon>
        <taxon>Panagrellus</taxon>
    </lineage>
</organism>
<name>A0A7E4UP86_PANRE</name>
<feature type="transmembrane region" description="Helical" evidence="1">
    <location>
        <begin position="238"/>
        <end position="257"/>
    </location>
</feature>
<feature type="transmembrane region" description="Helical" evidence="1">
    <location>
        <begin position="84"/>
        <end position="101"/>
    </location>
</feature>
<reference evidence="3" key="2">
    <citation type="submission" date="2020-10" db="UniProtKB">
        <authorList>
            <consortium name="WormBaseParasite"/>
        </authorList>
    </citation>
    <scope>IDENTIFICATION</scope>
</reference>
<feature type="transmembrane region" description="Helical" evidence="1">
    <location>
        <begin position="43"/>
        <end position="64"/>
    </location>
</feature>
<reference evidence="2" key="1">
    <citation type="journal article" date="2013" name="Genetics">
        <title>The draft genome and transcriptome of Panagrellus redivivus are shaped by the harsh demands of a free-living lifestyle.</title>
        <authorList>
            <person name="Srinivasan J."/>
            <person name="Dillman A.R."/>
            <person name="Macchietto M.G."/>
            <person name="Heikkinen L."/>
            <person name="Lakso M."/>
            <person name="Fracchia K.M."/>
            <person name="Antoshechkin I."/>
            <person name="Mortazavi A."/>
            <person name="Wong G."/>
            <person name="Sternberg P.W."/>
        </authorList>
    </citation>
    <scope>NUCLEOTIDE SEQUENCE [LARGE SCALE GENOMIC DNA]</scope>
    <source>
        <strain evidence="2">MT8872</strain>
    </source>
</reference>
<accession>A0A7E4UP86</accession>
<protein>
    <submittedName>
        <fullName evidence="3">Serpentine receptor class gamma</fullName>
    </submittedName>
</protein>
<keyword evidence="1" id="KW-0812">Transmembrane</keyword>
<dbReference type="Proteomes" id="UP000492821">
    <property type="component" value="Unassembled WGS sequence"/>
</dbReference>
<feature type="transmembrane region" description="Helical" evidence="1">
    <location>
        <begin position="7"/>
        <end position="31"/>
    </location>
</feature>
<sequence length="299" mass="34803">MAVLRDWFYWLSLGSNALGQVIETIMIVFLTSEFRKTKSEVKYAYYYVLYISYWTDSIANIAWWTSEALDNEEDNVVVGIGLLYKWYFYMSPGVWSFMLSLNRCTAMGWPIMHNQIWSGRSLKILLMLMILYPFLVDGHAFRDFHCRMYYMSLRCLDHYTLMMTTVQISTAGSAAISFILIAVAVKKSKSYSQSSAKARIEKRMILHAATASLMLLIWVTTVYLTTVIVSMCQFFDNLSFFIFCMQHYPPMLLLLWINPTYKNLFFQFLGIDKYFKKRNVVSGSTTVITRPTNLPKIVA</sequence>
<feature type="transmembrane region" description="Helical" evidence="1">
    <location>
        <begin position="122"/>
        <end position="141"/>
    </location>
</feature>
<keyword evidence="2" id="KW-1185">Reference proteome</keyword>
<evidence type="ECO:0000256" key="1">
    <source>
        <dbReference type="SAM" id="Phobius"/>
    </source>
</evidence>
<evidence type="ECO:0000313" key="3">
    <source>
        <dbReference type="WBParaSite" id="Pan_g1115.t1"/>
    </source>
</evidence>
<dbReference type="WBParaSite" id="Pan_g1115.t1">
    <property type="protein sequence ID" value="Pan_g1115.t1"/>
    <property type="gene ID" value="Pan_g1115"/>
</dbReference>
<feature type="transmembrane region" description="Helical" evidence="1">
    <location>
        <begin position="205"/>
        <end position="226"/>
    </location>
</feature>
<keyword evidence="1" id="KW-1133">Transmembrane helix</keyword>
<dbReference type="AlphaFoldDB" id="A0A7E4UP86"/>
<keyword evidence="1" id="KW-0472">Membrane</keyword>